<evidence type="ECO:0000313" key="2">
    <source>
        <dbReference type="EMBL" id="PLT30628.1"/>
    </source>
</evidence>
<dbReference type="Proteomes" id="UP000234748">
    <property type="component" value="Unassembled WGS sequence"/>
</dbReference>
<keyword evidence="3" id="KW-1185">Reference proteome</keyword>
<name>A0A2N5M8D6_9BACI</name>
<accession>A0A2N5M8D6</accession>
<feature type="transmembrane region" description="Helical" evidence="1">
    <location>
        <begin position="393"/>
        <end position="416"/>
    </location>
</feature>
<feature type="transmembrane region" description="Helical" evidence="1">
    <location>
        <begin position="47"/>
        <end position="67"/>
    </location>
</feature>
<feature type="transmembrane region" description="Helical" evidence="1">
    <location>
        <begin position="233"/>
        <end position="254"/>
    </location>
</feature>
<dbReference type="OrthoDB" id="2960907at2"/>
<keyword evidence="1" id="KW-1133">Transmembrane helix</keyword>
<dbReference type="AlphaFoldDB" id="A0A2N5M8D6"/>
<dbReference type="EMBL" id="PGUY01000019">
    <property type="protein sequence ID" value="PLT30628.1"/>
    <property type="molecule type" value="Genomic_DNA"/>
</dbReference>
<feature type="transmembrane region" description="Helical" evidence="1">
    <location>
        <begin position="20"/>
        <end position="40"/>
    </location>
</feature>
<dbReference type="RefSeq" id="WP_101640896.1">
    <property type="nucleotide sequence ID" value="NZ_PGUY01000019.1"/>
</dbReference>
<protein>
    <submittedName>
        <fullName evidence="2">Uncharacterized protein</fullName>
    </submittedName>
</protein>
<feature type="transmembrane region" description="Helical" evidence="1">
    <location>
        <begin position="205"/>
        <end position="227"/>
    </location>
</feature>
<evidence type="ECO:0000313" key="3">
    <source>
        <dbReference type="Proteomes" id="UP000234748"/>
    </source>
</evidence>
<keyword evidence="1" id="KW-0812">Transmembrane</keyword>
<reference evidence="2 3" key="1">
    <citation type="submission" date="2017-11" db="EMBL/GenBank/DDBJ databases">
        <title>Comparitive Functional Genomics of Dry Heat Resistant strains isolated from the Viking Spacecraft.</title>
        <authorList>
            <person name="Seuylemezian A."/>
            <person name="Cooper K."/>
            <person name="Vaishampayan P."/>
        </authorList>
    </citation>
    <scope>NUCLEOTIDE SEQUENCE [LARGE SCALE GENOMIC DNA]</scope>
    <source>
        <strain evidence="2 3">V1-29</strain>
    </source>
</reference>
<feature type="transmembrane region" description="Helical" evidence="1">
    <location>
        <begin position="312"/>
        <end position="335"/>
    </location>
</feature>
<keyword evidence="1" id="KW-0472">Membrane</keyword>
<feature type="transmembrane region" description="Helical" evidence="1">
    <location>
        <begin position="275"/>
        <end position="292"/>
    </location>
</feature>
<gene>
    <name evidence="2" type="ORF">CUU66_06640</name>
</gene>
<feature type="transmembrane region" description="Helical" evidence="1">
    <location>
        <begin position="135"/>
        <end position="155"/>
    </location>
</feature>
<feature type="transmembrane region" description="Helical" evidence="1">
    <location>
        <begin position="347"/>
        <end position="373"/>
    </location>
</feature>
<feature type="transmembrane region" description="Helical" evidence="1">
    <location>
        <begin position="161"/>
        <end position="184"/>
    </location>
</feature>
<organism evidence="2 3">
    <name type="scientific">Peribacillus deserti</name>
    <dbReference type="NCBI Taxonomy" id="673318"/>
    <lineage>
        <taxon>Bacteria</taxon>
        <taxon>Bacillati</taxon>
        <taxon>Bacillota</taxon>
        <taxon>Bacilli</taxon>
        <taxon>Bacillales</taxon>
        <taxon>Bacillaceae</taxon>
        <taxon>Peribacillus</taxon>
    </lineage>
</organism>
<proteinExistence type="predicted"/>
<sequence length="417" mass="47402">MISVALSFSKSTLLFKRTSLIFIITGLGLMIFYKISFVNVPIYFNRMAIMISLFVVLPFMNSIIRVGNYDRNVNKLLKLKTSDLSQVYCRGSLTSYIIGMFLNIGVIPFVHQVIERSPLMEASNIKKRYIASMILRGYTLCLIWSPMEILVGLTIDLTQVSYYTILPYLFCLSILVLALDWLLAKQYRKFKLNSSGQSVQFNKRVILKNILFLFVHLFLFIAAVTALKKFLHLNFLTSVTITILPYAIFWALTIKKLKSYLNYSVMVWKRKTASLQNYMVLFLGLGFFISVLEESHLLKFLQHPFVQLSKMPIFLFLLIQVLFLLLAMGGFHPLVTMAIIGEAIRPAAAALNPVALSIVLITSSLSTVMSGPYNITVSLMSMLLNDNPYRVSLYNIKFALIFSSAGTVLALFLIWLQ</sequence>
<evidence type="ECO:0000256" key="1">
    <source>
        <dbReference type="SAM" id="Phobius"/>
    </source>
</evidence>
<comment type="caution">
    <text evidence="2">The sequence shown here is derived from an EMBL/GenBank/DDBJ whole genome shotgun (WGS) entry which is preliminary data.</text>
</comment>
<feature type="transmembrane region" description="Helical" evidence="1">
    <location>
        <begin position="93"/>
        <end position="114"/>
    </location>
</feature>